<evidence type="ECO:0000313" key="3">
    <source>
        <dbReference type="Proteomes" id="UP001169823"/>
    </source>
</evidence>
<dbReference type="EMBL" id="JAUOPJ010000027">
    <property type="protein sequence ID" value="MDO6458998.1"/>
    <property type="molecule type" value="Genomic_DNA"/>
</dbReference>
<evidence type="ECO:0000256" key="1">
    <source>
        <dbReference type="SAM" id="MobiDB-lite"/>
    </source>
</evidence>
<gene>
    <name evidence="2" type="ORF">Q4494_18125</name>
</gene>
<accession>A0AAW7XWZ6</accession>
<evidence type="ECO:0000313" key="2">
    <source>
        <dbReference type="EMBL" id="MDO6458998.1"/>
    </source>
</evidence>
<dbReference type="AlphaFoldDB" id="A0AAW7XWZ6"/>
<dbReference type="Proteomes" id="UP001169823">
    <property type="component" value="Unassembled WGS sequence"/>
</dbReference>
<feature type="region of interest" description="Disordered" evidence="1">
    <location>
        <begin position="115"/>
        <end position="154"/>
    </location>
</feature>
<protein>
    <submittedName>
        <fullName evidence="2">Uncharacterized protein</fullName>
    </submittedName>
</protein>
<reference evidence="2" key="1">
    <citation type="submission" date="2023-07" db="EMBL/GenBank/DDBJ databases">
        <title>Genome content predicts the carbon catabolic preferences of heterotrophic bacteria.</title>
        <authorList>
            <person name="Gralka M."/>
        </authorList>
    </citation>
    <scope>NUCLEOTIDE SEQUENCE</scope>
    <source>
        <strain evidence="2">I2M02</strain>
    </source>
</reference>
<name>A0AAW7XWZ6_9RHOB</name>
<feature type="compositionally biased region" description="Polar residues" evidence="1">
    <location>
        <begin position="1"/>
        <end position="18"/>
    </location>
</feature>
<proteinExistence type="predicted"/>
<feature type="region of interest" description="Disordered" evidence="1">
    <location>
        <begin position="1"/>
        <end position="21"/>
    </location>
</feature>
<feature type="compositionally biased region" description="Basic and acidic residues" evidence="1">
    <location>
        <begin position="115"/>
        <end position="141"/>
    </location>
</feature>
<sequence length="154" mass="16883">MSKQSIQKTAKSTPSSVGVLSADPRRTIQNIQSGLVTKAVVNELSRAMDFANAVGQNFAAVLPDLNEQTRIEVFSALACNASSKDRRSIMEHPLCPAEVAKNVEDYDTAKAEEAKARKAERAAEREKKERAKFEELRRKFEGANAETDNAAADE</sequence>
<organism evidence="2 3">
    <name type="scientific">Celeribacter halophilus</name>
    <dbReference type="NCBI Taxonomy" id="576117"/>
    <lineage>
        <taxon>Bacteria</taxon>
        <taxon>Pseudomonadati</taxon>
        <taxon>Pseudomonadota</taxon>
        <taxon>Alphaproteobacteria</taxon>
        <taxon>Rhodobacterales</taxon>
        <taxon>Roseobacteraceae</taxon>
        <taxon>Celeribacter</taxon>
    </lineage>
</organism>
<dbReference type="RefSeq" id="WP_303495192.1">
    <property type="nucleotide sequence ID" value="NZ_JAUOPJ010000027.1"/>
</dbReference>
<comment type="caution">
    <text evidence="2">The sequence shown here is derived from an EMBL/GenBank/DDBJ whole genome shotgun (WGS) entry which is preliminary data.</text>
</comment>
<feature type="compositionally biased region" description="Low complexity" evidence="1">
    <location>
        <begin position="143"/>
        <end position="154"/>
    </location>
</feature>